<feature type="compositionally biased region" description="Polar residues" evidence="1">
    <location>
        <begin position="34"/>
        <end position="45"/>
    </location>
</feature>
<dbReference type="PROSITE" id="PS50181">
    <property type="entry name" value="FBOX"/>
    <property type="match status" value="1"/>
</dbReference>
<dbReference type="Proteomes" id="UP000054166">
    <property type="component" value="Unassembled WGS sequence"/>
</dbReference>
<dbReference type="HOGENOM" id="CLU_010790_2_0_1"/>
<dbReference type="InParanoid" id="A0A0C3BQW2"/>
<evidence type="ECO:0000259" key="2">
    <source>
        <dbReference type="PROSITE" id="PS50181"/>
    </source>
</evidence>
<dbReference type="InterPro" id="IPR036047">
    <property type="entry name" value="F-box-like_dom_sf"/>
</dbReference>
<organism evidence="3 4">
    <name type="scientific">Piloderma croceum (strain F 1598)</name>
    <dbReference type="NCBI Taxonomy" id="765440"/>
    <lineage>
        <taxon>Eukaryota</taxon>
        <taxon>Fungi</taxon>
        <taxon>Dikarya</taxon>
        <taxon>Basidiomycota</taxon>
        <taxon>Agaricomycotina</taxon>
        <taxon>Agaricomycetes</taxon>
        <taxon>Agaricomycetidae</taxon>
        <taxon>Atheliales</taxon>
        <taxon>Atheliaceae</taxon>
        <taxon>Piloderma</taxon>
    </lineage>
</organism>
<dbReference type="EMBL" id="KN832976">
    <property type="protein sequence ID" value="KIM88888.1"/>
    <property type="molecule type" value="Genomic_DNA"/>
</dbReference>
<gene>
    <name evidence="3" type="ORF">PILCRDRAFT_244206</name>
</gene>
<keyword evidence="4" id="KW-1185">Reference proteome</keyword>
<feature type="domain" description="F-box" evidence="2">
    <location>
        <begin position="59"/>
        <end position="108"/>
    </location>
</feature>
<dbReference type="InterPro" id="IPR001810">
    <property type="entry name" value="F-box_dom"/>
</dbReference>
<dbReference type="SUPFAM" id="SSF81383">
    <property type="entry name" value="F-box domain"/>
    <property type="match status" value="1"/>
</dbReference>
<dbReference type="OrthoDB" id="2322499at2759"/>
<dbReference type="STRING" id="765440.A0A0C3BQW2"/>
<feature type="region of interest" description="Disordered" evidence="1">
    <location>
        <begin position="1"/>
        <end position="51"/>
    </location>
</feature>
<feature type="compositionally biased region" description="Polar residues" evidence="1">
    <location>
        <begin position="1"/>
        <end position="16"/>
    </location>
</feature>
<dbReference type="AlphaFoldDB" id="A0A0C3BQW2"/>
<dbReference type="CDD" id="cd09917">
    <property type="entry name" value="F-box_SF"/>
    <property type="match status" value="1"/>
</dbReference>
<evidence type="ECO:0000256" key="1">
    <source>
        <dbReference type="SAM" id="MobiDB-lite"/>
    </source>
</evidence>
<sequence length="741" mass="83792">MNSDNDVNAGSSNDASTVLDIVMKPSRKKRKSEVTVSEPNTGSAHQKTRAKGKFKAGQLEGLMSVPMDILFEIFGHLLPLDILNLARTTKQFRRVLLHRSSVSVWKAARANVLGLPECPQFMSEPAYANLAFDQHCHICLARNTRSVEWRFRLRVCTKCVKITLTEINRFVEAKELVPNRPSNKPNRVVCSFDELKSVQNHITSLDDPDLRSAYAEQRKAFVKEVHGHAIQCELWAAETKMNRSQELEEVRQDRKKAIVDKLTDLGWGDEIEQLLSHNDLGLHPLVKQTTRLSDRIWKNIKAPLVQYMEEMKIQRLKRERQALLVSRKPAAIGILRAYKISQLPFTEIMPEPVDFCAFQEVKAILELPNDVTVDESSFSEITPLLPNIINRWRTNIIQKLAARVGQAHEDEKLLLGQNQAPVSETAASEENNQPPPAKAEEATAIGYDLAEKMKLATTVFKCRKCAQRYRNWPYCLGNVDFACHKPPSIADMTYPLFYPQVLGHRCLTMPETDDYTAYTSNDQSIRLNVDVSRFANWYSLHCRQRWDCLYLAVDAESGKRVAKIVEACGLDPATATADDMDLVDTRLGCPNCLEWRHLGPNTAKLASFGWREALQHQSTDHHDSDVDWLKLGDGIVSGARELEKLLSDSISGENPDTDTLDPPSGLVVWMCSHCLDLPSQTAPRELHDVKAHLRDKHQIVDPQLDIDYYEDFEAPQGYYTDTPNKIALLNLALAGLDPEEP</sequence>
<proteinExistence type="predicted"/>
<protein>
    <recommendedName>
        <fullName evidence="2">F-box domain-containing protein</fullName>
    </recommendedName>
</protein>
<reference evidence="4" key="2">
    <citation type="submission" date="2015-01" db="EMBL/GenBank/DDBJ databases">
        <title>Evolutionary Origins and Diversification of the Mycorrhizal Mutualists.</title>
        <authorList>
            <consortium name="DOE Joint Genome Institute"/>
            <consortium name="Mycorrhizal Genomics Consortium"/>
            <person name="Kohler A."/>
            <person name="Kuo A."/>
            <person name="Nagy L.G."/>
            <person name="Floudas D."/>
            <person name="Copeland A."/>
            <person name="Barry K.W."/>
            <person name="Cichocki N."/>
            <person name="Veneault-Fourrey C."/>
            <person name="LaButti K."/>
            <person name="Lindquist E.A."/>
            <person name="Lipzen A."/>
            <person name="Lundell T."/>
            <person name="Morin E."/>
            <person name="Murat C."/>
            <person name="Riley R."/>
            <person name="Ohm R."/>
            <person name="Sun H."/>
            <person name="Tunlid A."/>
            <person name="Henrissat B."/>
            <person name="Grigoriev I.V."/>
            <person name="Hibbett D.S."/>
            <person name="Martin F."/>
        </authorList>
    </citation>
    <scope>NUCLEOTIDE SEQUENCE [LARGE SCALE GENOMIC DNA]</scope>
    <source>
        <strain evidence="4">F 1598</strain>
    </source>
</reference>
<evidence type="ECO:0000313" key="4">
    <source>
        <dbReference type="Proteomes" id="UP000054166"/>
    </source>
</evidence>
<name>A0A0C3BQW2_PILCF</name>
<evidence type="ECO:0000313" key="3">
    <source>
        <dbReference type="EMBL" id="KIM88888.1"/>
    </source>
</evidence>
<reference evidence="3 4" key="1">
    <citation type="submission" date="2014-04" db="EMBL/GenBank/DDBJ databases">
        <authorList>
            <consortium name="DOE Joint Genome Institute"/>
            <person name="Kuo A."/>
            <person name="Tarkka M."/>
            <person name="Buscot F."/>
            <person name="Kohler A."/>
            <person name="Nagy L.G."/>
            <person name="Floudas D."/>
            <person name="Copeland A."/>
            <person name="Barry K.W."/>
            <person name="Cichocki N."/>
            <person name="Veneault-Fourrey C."/>
            <person name="LaButti K."/>
            <person name="Lindquist E.A."/>
            <person name="Lipzen A."/>
            <person name="Lundell T."/>
            <person name="Morin E."/>
            <person name="Murat C."/>
            <person name="Sun H."/>
            <person name="Tunlid A."/>
            <person name="Henrissat B."/>
            <person name="Grigoriev I.V."/>
            <person name="Hibbett D.S."/>
            <person name="Martin F."/>
            <person name="Nordberg H.P."/>
            <person name="Cantor M.N."/>
            <person name="Hua S.X."/>
        </authorList>
    </citation>
    <scope>NUCLEOTIDE SEQUENCE [LARGE SCALE GENOMIC DNA]</scope>
    <source>
        <strain evidence="3 4">F 1598</strain>
    </source>
</reference>
<accession>A0A0C3BQW2</accession>